<feature type="region of interest" description="Disordered" evidence="13">
    <location>
        <begin position="1"/>
        <end position="26"/>
    </location>
</feature>
<dbReference type="FunFam" id="3.40.1690.10:FF:000001">
    <property type="entry name" value="Flagellar biosynthetic protein FlhB"/>
    <property type="match status" value="1"/>
</dbReference>
<evidence type="ECO:0000256" key="13">
    <source>
        <dbReference type="SAM" id="MobiDB-lite"/>
    </source>
</evidence>
<name>A0A377DX31_ECOLX</name>
<comment type="function">
    <text evidence="12">Required for formation of the rod structure in the basal body of the flagellar apparatus. Together with FliI and FliH, may constitute the export apparatus of flagellin.</text>
</comment>
<dbReference type="Proteomes" id="UP000254429">
    <property type="component" value="Unassembled WGS sequence"/>
</dbReference>
<evidence type="ECO:0000256" key="10">
    <source>
        <dbReference type="ARBA" id="ARBA00023136"/>
    </source>
</evidence>
<evidence type="ECO:0000256" key="1">
    <source>
        <dbReference type="ARBA" id="ARBA00004651"/>
    </source>
</evidence>
<feature type="transmembrane region" description="Helical" evidence="14">
    <location>
        <begin position="35"/>
        <end position="54"/>
    </location>
</feature>
<evidence type="ECO:0000256" key="7">
    <source>
        <dbReference type="ARBA" id="ARBA00022795"/>
    </source>
</evidence>
<dbReference type="InterPro" id="IPR006135">
    <property type="entry name" value="T3SS_substrate_exporter"/>
</dbReference>
<evidence type="ECO:0000313" key="15">
    <source>
        <dbReference type="EMBL" id="STM40605.1"/>
    </source>
</evidence>
<evidence type="ECO:0000256" key="5">
    <source>
        <dbReference type="ARBA" id="ARBA00022475"/>
    </source>
</evidence>
<comment type="subcellular location">
    <subcellularLocation>
        <location evidence="1">Cell membrane</location>
        <topology evidence="1">Multi-pass membrane protein</topology>
    </subcellularLocation>
</comment>
<reference evidence="15 16" key="1">
    <citation type="submission" date="2018-06" db="EMBL/GenBank/DDBJ databases">
        <authorList>
            <consortium name="Pathogen Informatics"/>
            <person name="Doyle S."/>
        </authorList>
    </citation>
    <scope>NUCLEOTIDE SEQUENCE [LARGE SCALE GENOMIC DNA]</scope>
    <source>
        <strain evidence="15 16">NCTC8500</strain>
    </source>
</reference>
<feature type="transmembrane region" description="Helical" evidence="14">
    <location>
        <begin position="195"/>
        <end position="214"/>
    </location>
</feature>
<sequence length="360" mass="40560">MADSSSEEKTEKPSAQKLRKAREEGQLPRSKDMGLAASLFAAFVVISSSFPWYADFVRESFISVHQYAQEINNPEVIGQFLRHHLLILGKFILTLLPMPAAALLSSLVPGGWLFLPKKILPDFSKISPLKGIGRLFSSEHLAETGKMTVKSVVVLVMLWVSLRNNFAAFLGLQALPFKLAMNEGLSLYACVMRNFVILFIFFALIDVPLAKALFTKGLKMTKQELKEEYKNQEGKPEVKARVRRLQRQLAMGQIRKVVPKANVVITNPTHYAVALQYDSSRAAAPFVVAKGTDEIALYIRQVAAENQVEVVEFPRLARSVYYTTQVNQQIPFQLYRAIAHVLTYVLQMKHWREGAQPRPP</sequence>
<evidence type="ECO:0000256" key="2">
    <source>
        <dbReference type="ARBA" id="ARBA00010690"/>
    </source>
</evidence>
<keyword evidence="11" id="KW-1006">Bacterial flagellum protein export</keyword>
<dbReference type="PRINTS" id="PR00950">
    <property type="entry name" value="TYPE3IMSPROT"/>
</dbReference>
<dbReference type="Gene3D" id="3.40.1690.10">
    <property type="entry name" value="secretion proteins EscU"/>
    <property type="match status" value="1"/>
</dbReference>
<keyword evidence="5" id="KW-1003">Cell membrane</keyword>
<dbReference type="PANTHER" id="PTHR30531:SF12">
    <property type="entry name" value="FLAGELLAR BIOSYNTHETIC PROTEIN FLHB"/>
    <property type="match status" value="1"/>
</dbReference>
<proteinExistence type="inferred from homology"/>
<keyword evidence="15" id="KW-0966">Cell projection</keyword>
<evidence type="ECO:0000256" key="6">
    <source>
        <dbReference type="ARBA" id="ARBA00022692"/>
    </source>
</evidence>
<evidence type="ECO:0000256" key="11">
    <source>
        <dbReference type="ARBA" id="ARBA00023225"/>
    </source>
</evidence>
<organism evidence="15 16">
    <name type="scientific">Escherichia coli</name>
    <dbReference type="NCBI Taxonomy" id="562"/>
    <lineage>
        <taxon>Bacteria</taxon>
        <taxon>Pseudomonadati</taxon>
        <taxon>Pseudomonadota</taxon>
        <taxon>Gammaproteobacteria</taxon>
        <taxon>Enterobacterales</taxon>
        <taxon>Enterobacteriaceae</taxon>
        <taxon>Escherichia</taxon>
    </lineage>
</organism>
<feature type="compositionally biased region" description="Basic and acidic residues" evidence="13">
    <location>
        <begin position="1"/>
        <end position="14"/>
    </location>
</feature>
<keyword evidence="8" id="KW-0653">Protein transport</keyword>
<feature type="transmembrane region" description="Helical" evidence="14">
    <location>
        <begin position="152"/>
        <end position="175"/>
    </location>
</feature>
<gene>
    <name evidence="15" type="primary">lfhB</name>
    <name evidence="15" type="ORF">NCTC8500_04460</name>
</gene>
<dbReference type="InterPro" id="IPR029025">
    <property type="entry name" value="T3SS_substrate_exporter_C"/>
</dbReference>
<dbReference type="Gene3D" id="6.10.250.2080">
    <property type="match status" value="1"/>
</dbReference>
<evidence type="ECO:0000256" key="8">
    <source>
        <dbReference type="ARBA" id="ARBA00022927"/>
    </source>
</evidence>
<evidence type="ECO:0000256" key="9">
    <source>
        <dbReference type="ARBA" id="ARBA00022989"/>
    </source>
</evidence>
<keyword evidence="9 14" id="KW-1133">Transmembrane helix</keyword>
<keyword evidence="15" id="KW-0969">Cilium</keyword>
<dbReference type="AlphaFoldDB" id="A0A377DX31"/>
<keyword evidence="10 14" id="KW-0472">Membrane</keyword>
<keyword evidence="6 14" id="KW-0812">Transmembrane</keyword>
<feature type="transmembrane region" description="Helical" evidence="14">
    <location>
        <begin position="91"/>
        <end position="115"/>
    </location>
</feature>
<keyword evidence="15" id="KW-0282">Flagellum</keyword>
<dbReference type="EMBL" id="UGFG01000001">
    <property type="protein sequence ID" value="STM40605.1"/>
    <property type="molecule type" value="Genomic_DNA"/>
</dbReference>
<keyword evidence="4" id="KW-0813">Transport</keyword>
<dbReference type="PANTHER" id="PTHR30531">
    <property type="entry name" value="FLAGELLAR BIOSYNTHETIC PROTEIN FLHB"/>
    <property type="match status" value="1"/>
</dbReference>
<keyword evidence="7" id="KW-1005">Bacterial flagellum biogenesis</keyword>
<evidence type="ECO:0000256" key="12">
    <source>
        <dbReference type="ARBA" id="ARBA00025078"/>
    </source>
</evidence>
<accession>A0A377DX31</accession>
<dbReference type="GO" id="GO:0044781">
    <property type="term" value="P:bacterial-type flagellum organization"/>
    <property type="evidence" value="ECO:0007669"/>
    <property type="project" value="UniProtKB-KW"/>
</dbReference>
<dbReference type="Pfam" id="PF01312">
    <property type="entry name" value="Bac_export_2"/>
    <property type="match status" value="1"/>
</dbReference>
<evidence type="ECO:0000256" key="3">
    <source>
        <dbReference type="ARBA" id="ARBA00021622"/>
    </source>
</evidence>
<evidence type="ECO:0000256" key="14">
    <source>
        <dbReference type="SAM" id="Phobius"/>
    </source>
</evidence>
<comment type="similarity">
    <text evidence="2">Belongs to the type III secretion exporter family.</text>
</comment>
<dbReference type="GO" id="GO:0005886">
    <property type="term" value="C:plasma membrane"/>
    <property type="evidence" value="ECO:0007669"/>
    <property type="project" value="UniProtKB-SubCell"/>
</dbReference>
<protein>
    <recommendedName>
        <fullName evidence="3">Flagellar biosynthetic protein FlhB</fullName>
    </recommendedName>
</protein>
<evidence type="ECO:0000256" key="4">
    <source>
        <dbReference type="ARBA" id="ARBA00022448"/>
    </source>
</evidence>
<evidence type="ECO:0000313" key="16">
    <source>
        <dbReference type="Proteomes" id="UP000254429"/>
    </source>
</evidence>
<dbReference type="GO" id="GO:0009306">
    <property type="term" value="P:protein secretion"/>
    <property type="evidence" value="ECO:0007669"/>
    <property type="project" value="InterPro"/>
</dbReference>
<dbReference type="SUPFAM" id="SSF160544">
    <property type="entry name" value="EscU C-terminal domain-like"/>
    <property type="match status" value="1"/>
</dbReference>